<sequence length="53" mass="6098">MNTSMSVAASLRRASPLASSLRSSRFYEDSDSDDSDWTDEWSQEGWEFAENCW</sequence>
<dbReference type="InParanoid" id="G0P151"/>
<feature type="compositionally biased region" description="Low complexity" evidence="1">
    <location>
        <begin position="8"/>
        <end position="24"/>
    </location>
</feature>
<dbReference type="AlphaFoldDB" id="G0P151"/>
<evidence type="ECO:0000256" key="1">
    <source>
        <dbReference type="SAM" id="MobiDB-lite"/>
    </source>
</evidence>
<name>G0P151_CAEBE</name>
<organism evidence="3">
    <name type="scientific">Caenorhabditis brenneri</name>
    <name type="common">Nematode worm</name>
    <dbReference type="NCBI Taxonomy" id="135651"/>
    <lineage>
        <taxon>Eukaryota</taxon>
        <taxon>Metazoa</taxon>
        <taxon>Ecdysozoa</taxon>
        <taxon>Nematoda</taxon>
        <taxon>Chromadorea</taxon>
        <taxon>Rhabditida</taxon>
        <taxon>Rhabditina</taxon>
        <taxon>Rhabditomorpha</taxon>
        <taxon>Rhabditoidea</taxon>
        <taxon>Rhabditidae</taxon>
        <taxon>Peloderinae</taxon>
        <taxon>Caenorhabditis</taxon>
    </lineage>
</organism>
<gene>
    <name evidence="2" type="ORF">CAEBREN_14003</name>
</gene>
<accession>G0P151</accession>
<proteinExistence type="predicted"/>
<keyword evidence="3" id="KW-1185">Reference proteome</keyword>
<dbReference type="EMBL" id="GL380008">
    <property type="protein sequence ID" value="EGT42221.1"/>
    <property type="molecule type" value="Genomic_DNA"/>
</dbReference>
<reference evidence="3" key="1">
    <citation type="submission" date="2011-07" db="EMBL/GenBank/DDBJ databases">
        <authorList>
            <consortium name="Caenorhabditis brenneri Sequencing and Analysis Consortium"/>
            <person name="Wilson R.K."/>
        </authorList>
    </citation>
    <scope>NUCLEOTIDE SEQUENCE [LARGE SCALE GENOMIC DNA]</scope>
    <source>
        <strain evidence="3">PB2801</strain>
    </source>
</reference>
<evidence type="ECO:0000313" key="3">
    <source>
        <dbReference type="Proteomes" id="UP000008068"/>
    </source>
</evidence>
<protein>
    <submittedName>
        <fullName evidence="2">Uncharacterized protein</fullName>
    </submittedName>
</protein>
<dbReference type="Proteomes" id="UP000008068">
    <property type="component" value="Unassembled WGS sequence"/>
</dbReference>
<feature type="region of interest" description="Disordered" evidence="1">
    <location>
        <begin position="1"/>
        <end position="40"/>
    </location>
</feature>
<evidence type="ECO:0000313" key="2">
    <source>
        <dbReference type="EMBL" id="EGT42221.1"/>
    </source>
</evidence>
<dbReference type="HOGENOM" id="CLU_3070665_0_0_1"/>
<feature type="compositionally biased region" description="Acidic residues" evidence="1">
    <location>
        <begin position="29"/>
        <end position="40"/>
    </location>
</feature>